<dbReference type="PANTHER" id="PTHR45950:SF30">
    <property type="entry name" value="ARID DNA-BINDING DOMAIN, ZINC FINGER, CCHC-TYPE, MEKHLA-RELATED"/>
    <property type="match status" value="1"/>
</dbReference>
<evidence type="ECO:0000256" key="1">
    <source>
        <dbReference type="ARBA" id="ARBA00023242"/>
    </source>
</evidence>
<dbReference type="Pfam" id="PF08670">
    <property type="entry name" value="MEKHLA"/>
    <property type="match status" value="1"/>
</dbReference>
<keyword evidence="1" id="KW-0539">Nucleus</keyword>
<dbReference type="Gramene" id="mRNA:HanXRQr2_Chr16g0761631">
    <property type="protein sequence ID" value="mRNA:HanXRQr2_Chr16g0761631"/>
    <property type="gene ID" value="HanXRQr2_Chr16g0761631"/>
</dbReference>
<reference evidence="3" key="1">
    <citation type="journal article" date="2017" name="Nature">
        <title>The sunflower genome provides insights into oil metabolism, flowering and Asterid evolution.</title>
        <authorList>
            <person name="Badouin H."/>
            <person name="Gouzy J."/>
            <person name="Grassa C.J."/>
            <person name="Murat F."/>
            <person name="Staton S.E."/>
            <person name="Cottret L."/>
            <person name="Lelandais-Briere C."/>
            <person name="Owens G.L."/>
            <person name="Carrere S."/>
            <person name="Mayjonade B."/>
            <person name="Legrand L."/>
            <person name="Gill N."/>
            <person name="Kane N.C."/>
            <person name="Bowers J.E."/>
            <person name="Hubner S."/>
            <person name="Bellec A."/>
            <person name="Berard A."/>
            <person name="Berges H."/>
            <person name="Blanchet N."/>
            <person name="Boniface M.C."/>
            <person name="Brunel D."/>
            <person name="Catrice O."/>
            <person name="Chaidir N."/>
            <person name="Claudel C."/>
            <person name="Donnadieu C."/>
            <person name="Faraut T."/>
            <person name="Fievet G."/>
            <person name="Helmstetter N."/>
            <person name="King M."/>
            <person name="Knapp S.J."/>
            <person name="Lai Z."/>
            <person name="Le Paslier M.C."/>
            <person name="Lippi Y."/>
            <person name="Lorenzon L."/>
            <person name="Mandel J.R."/>
            <person name="Marage G."/>
            <person name="Marchand G."/>
            <person name="Marquand E."/>
            <person name="Bret-Mestries E."/>
            <person name="Morien E."/>
            <person name="Nambeesan S."/>
            <person name="Nguyen T."/>
            <person name="Pegot-Espagnet P."/>
            <person name="Pouilly N."/>
            <person name="Raftis F."/>
            <person name="Sallet E."/>
            <person name="Schiex T."/>
            <person name="Thomas J."/>
            <person name="Vandecasteele C."/>
            <person name="Vares D."/>
            <person name="Vear F."/>
            <person name="Vautrin S."/>
            <person name="Crespi M."/>
            <person name="Mangin B."/>
            <person name="Burke J.M."/>
            <person name="Salse J."/>
            <person name="Munos S."/>
            <person name="Vincourt P."/>
            <person name="Rieseberg L.H."/>
            <person name="Langlade N.B."/>
        </authorList>
    </citation>
    <scope>NUCLEOTIDE SEQUENCE</scope>
    <source>
        <tissue evidence="3">Leaves</tissue>
    </source>
</reference>
<evidence type="ECO:0000313" key="3">
    <source>
        <dbReference type="EMBL" id="KAF5761142.1"/>
    </source>
</evidence>
<evidence type="ECO:0000259" key="2">
    <source>
        <dbReference type="Pfam" id="PF08670"/>
    </source>
</evidence>
<dbReference type="OrthoDB" id="1926915at2759"/>
<feature type="domain" description="MEKHLA" evidence="2">
    <location>
        <begin position="201"/>
        <end position="271"/>
    </location>
</feature>
<reference evidence="3" key="2">
    <citation type="submission" date="2020-06" db="EMBL/GenBank/DDBJ databases">
        <title>Helianthus annuus Genome sequencing and assembly Release 2.</title>
        <authorList>
            <person name="Gouzy J."/>
            <person name="Langlade N."/>
            <person name="Munos S."/>
        </authorList>
    </citation>
    <scope>NUCLEOTIDE SEQUENCE</scope>
    <source>
        <tissue evidence="3">Leaves</tissue>
    </source>
</reference>
<dbReference type="AlphaFoldDB" id="A0A9K3GYZ6"/>
<sequence>MGGADAPKQTGGWAASASRTNNIKFYSDGRFDDEYFQQSEEWSQFRNEYEMRKMKQDQGLDMKSEHGCTCTFCLISTDPFSDLFRPICTAHTIRISYNPGDTKNALVTTHRTLDLTSSLDMTPTANQGSTDMSTCQTTRSVLTITFQFPFENSLAESVATMARQYVRSVINSVQRVAMAISPGLSPCVVPKTSPGSPEALTLAQWICQSYMYHLGADLLSAGSVVGESLLKDLWQHQDAILCCSLKSQPVFIFANHSGLDMLETTLVSLQDHIGQNQNTCFPAPLSLSLMYIINFKILFSTLSGKRDIQLHSGQVNYRRRVNTRLSH</sequence>
<gene>
    <name evidence="3" type="ORF">HanXRQr2_Chr16g0761631</name>
</gene>
<keyword evidence="4" id="KW-1185">Reference proteome</keyword>
<protein>
    <recommendedName>
        <fullName evidence="2">MEKHLA domain-containing protein</fullName>
    </recommendedName>
</protein>
<dbReference type="Proteomes" id="UP000215914">
    <property type="component" value="Unassembled WGS sequence"/>
</dbReference>
<dbReference type="EMBL" id="MNCJ02000331">
    <property type="protein sequence ID" value="KAF5761142.1"/>
    <property type="molecule type" value="Genomic_DNA"/>
</dbReference>
<name>A0A9K3GYZ6_HELAN</name>
<dbReference type="InterPro" id="IPR013978">
    <property type="entry name" value="MEKHLA"/>
</dbReference>
<evidence type="ECO:0000313" key="4">
    <source>
        <dbReference type="Proteomes" id="UP000215914"/>
    </source>
</evidence>
<organism evidence="3 4">
    <name type="scientific">Helianthus annuus</name>
    <name type="common">Common sunflower</name>
    <dbReference type="NCBI Taxonomy" id="4232"/>
    <lineage>
        <taxon>Eukaryota</taxon>
        <taxon>Viridiplantae</taxon>
        <taxon>Streptophyta</taxon>
        <taxon>Embryophyta</taxon>
        <taxon>Tracheophyta</taxon>
        <taxon>Spermatophyta</taxon>
        <taxon>Magnoliopsida</taxon>
        <taxon>eudicotyledons</taxon>
        <taxon>Gunneridae</taxon>
        <taxon>Pentapetalae</taxon>
        <taxon>asterids</taxon>
        <taxon>campanulids</taxon>
        <taxon>Asterales</taxon>
        <taxon>Asteraceae</taxon>
        <taxon>Asteroideae</taxon>
        <taxon>Heliantheae alliance</taxon>
        <taxon>Heliantheae</taxon>
        <taxon>Helianthus</taxon>
    </lineage>
</organism>
<dbReference type="GO" id="GO:0003700">
    <property type="term" value="F:DNA-binding transcription factor activity"/>
    <property type="evidence" value="ECO:0007669"/>
    <property type="project" value="InterPro"/>
</dbReference>
<dbReference type="InterPro" id="IPR044830">
    <property type="entry name" value="HD-Zip_III"/>
</dbReference>
<proteinExistence type="predicted"/>
<dbReference type="PANTHER" id="PTHR45950">
    <property type="entry name" value="HOMEOBOX-LEUCINE ZIPPER PROTEIN ATHB-14"/>
    <property type="match status" value="1"/>
</dbReference>
<comment type="caution">
    <text evidence="3">The sequence shown here is derived from an EMBL/GenBank/DDBJ whole genome shotgun (WGS) entry which is preliminary data.</text>
</comment>
<accession>A0A9K3GYZ6</accession>